<evidence type="ECO:0000256" key="1">
    <source>
        <dbReference type="SAM" id="MobiDB-lite"/>
    </source>
</evidence>
<comment type="caution">
    <text evidence="2">The sequence shown here is derived from an EMBL/GenBank/DDBJ whole genome shotgun (WGS) entry which is preliminary data.</text>
</comment>
<accession>A0A6B0VND0</accession>
<feature type="region of interest" description="Disordered" evidence="1">
    <location>
        <begin position="213"/>
        <end position="244"/>
    </location>
</feature>
<keyword evidence="3" id="KW-1185">Reference proteome</keyword>
<organism evidence="2 3">
    <name type="scientific">Natronorubrum halalkaliphilum</name>
    <dbReference type="NCBI Taxonomy" id="2691917"/>
    <lineage>
        <taxon>Archaea</taxon>
        <taxon>Methanobacteriati</taxon>
        <taxon>Methanobacteriota</taxon>
        <taxon>Stenosarchaea group</taxon>
        <taxon>Halobacteria</taxon>
        <taxon>Halobacteriales</taxon>
        <taxon>Natrialbaceae</taxon>
        <taxon>Natronorubrum</taxon>
    </lineage>
</organism>
<reference evidence="2 3" key="1">
    <citation type="submission" date="2020-01" db="EMBL/GenBank/DDBJ databases">
        <title>Natronorubrum sp. JWXQ-INN 674 isolated from Inner Mongolia Autonomous Region of China.</title>
        <authorList>
            <person name="Xue Q."/>
        </authorList>
    </citation>
    <scope>NUCLEOTIDE SEQUENCE [LARGE SCALE GENOMIC DNA]</scope>
    <source>
        <strain evidence="2 3">JWXQ-INN-674</strain>
    </source>
</reference>
<evidence type="ECO:0000313" key="2">
    <source>
        <dbReference type="EMBL" id="MXV63291.1"/>
    </source>
</evidence>
<proteinExistence type="predicted"/>
<dbReference type="EMBL" id="WUYX01000044">
    <property type="protein sequence ID" value="MXV63291.1"/>
    <property type="molecule type" value="Genomic_DNA"/>
</dbReference>
<dbReference type="Pfam" id="PF24336">
    <property type="entry name" value="DUF7504"/>
    <property type="match status" value="1"/>
</dbReference>
<dbReference type="OrthoDB" id="109251at2157"/>
<gene>
    <name evidence="2" type="ORF">GS429_14690</name>
</gene>
<name>A0A6B0VND0_9EURY</name>
<dbReference type="Proteomes" id="UP000434101">
    <property type="component" value="Unassembled WGS sequence"/>
</dbReference>
<dbReference type="RefSeq" id="WP_160066106.1">
    <property type="nucleotide sequence ID" value="NZ_WUYX01000044.1"/>
</dbReference>
<dbReference type="AlphaFoldDB" id="A0A6B0VND0"/>
<sequence>MESHPPTAIEPPANVLFVQETHCESAACDELCHEDGPTAALTVSFADGQPDQPDHPEPAAVSGKVGLLTIGTLLNGGEGSDPDADRDPDFDDPIVVDSVRDPSDISEIGVAISRFCKHWSDDGEQITVCFDSLDALLRGTPPKKVFQFAHVLTDRLESAEAYAHFHFDPTHHDERIISTFGTIFDTVVTDESIDEPLPEATDEEVERLLAEWTDEPAAEIEPTVPTPEPASEATDEEIAQRLEK</sequence>
<evidence type="ECO:0000313" key="3">
    <source>
        <dbReference type="Proteomes" id="UP000434101"/>
    </source>
</evidence>
<dbReference type="InterPro" id="IPR055927">
    <property type="entry name" value="DUF7504"/>
</dbReference>
<protein>
    <submittedName>
        <fullName evidence="2">Uncharacterized protein</fullName>
    </submittedName>
</protein>